<dbReference type="AlphaFoldDB" id="A0A8J8NT20"/>
<proteinExistence type="predicted"/>
<protein>
    <submittedName>
        <fullName evidence="1">Uncharacterized protein</fullName>
    </submittedName>
</protein>
<evidence type="ECO:0000313" key="2">
    <source>
        <dbReference type="Proteomes" id="UP000785679"/>
    </source>
</evidence>
<reference evidence="1" key="1">
    <citation type="submission" date="2019-06" db="EMBL/GenBank/DDBJ databases">
        <authorList>
            <person name="Zheng W."/>
        </authorList>
    </citation>
    <scope>NUCLEOTIDE SEQUENCE</scope>
    <source>
        <strain evidence="1">QDHG01</strain>
    </source>
</reference>
<dbReference type="Gene3D" id="3.80.10.10">
    <property type="entry name" value="Ribonuclease Inhibitor"/>
    <property type="match status" value="1"/>
</dbReference>
<accession>A0A8J8NT20</accession>
<dbReference type="Proteomes" id="UP000785679">
    <property type="component" value="Unassembled WGS sequence"/>
</dbReference>
<comment type="caution">
    <text evidence="1">The sequence shown here is derived from an EMBL/GenBank/DDBJ whole genome shotgun (WGS) entry which is preliminary data.</text>
</comment>
<evidence type="ECO:0000313" key="1">
    <source>
        <dbReference type="EMBL" id="TNV81427.1"/>
    </source>
</evidence>
<dbReference type="EMBL" id="RRYP01006153">
    <property type="protein sequence ID" value="TNV81427.1"/>
    <property type="molecule type" value="Genomic_DNA"/>
</dbReference>
<name>A0A8J8NT20_HALGN</name>
<keyword evidence="2" id="KW-1185">Reference proteome</keyword>
<organism evidence="1 2">
    <name type="scientific">Halteria grandinella</name>
    <dbReference type="NCBI Taxonomy" id="5974"/>
    <lineage>
        <taxon>Eukaryota</taxon>
        <taxon>Sar</taxon>
        <taxon>Alveolata</taxon>
        <taxon>Ciliophora</taxon>
        <taxon>Intramacronucleata</taxon>
        <taxon>Spirotrichea</taxon>
        <taxon>Stichotrichia</taxon>
        <taxon>Sporadotrichida</taxon>
        <taxon>Halteriidae</taxon>
        <taxon>Halteria</taxon>
    </lineage>
</organism>
<sequence>MKVTLSLESGLSSVLRLYSHPVKFKQPISIVIKHNLVDEDSAEDLFFQLKQVIQAKRLKVQEIDLTISEKSMPQSSLEALINYFPSIPQLKLHLSELPVDFTLQFQRCRLLILSFSLDNLPGQIPPLEADHIQLSIAKQKLFYSKALTLLQPRISILFQKGSISLKKLISLLKKPELFGGPSMKKFVIHNVKKGASSYYDVQFAMLKYHNIVFVEPTSVPKEYADYLLDNYKVVFNTSKNTHEEYLIKEIGLKGVFKSKELIQFNINPNSGSLISNTELLWQSGWALNISTVQERSKVQHLIISFEKVWAYTQFIEALVRGFPELESLVIKFSNLEDYSNIKMRVDLLPKNFLQNLESLSIYHTHSNAHYAIPPVALFCASLIRHCPILQSLTIGRSQIPISYPYYVDKFLPIYLNSIKECSQLSSISLTQRTGNQETLKPDYGSLEDLLCPLFHPTIKSVKLSLNLNEVYQLSFLLIGRKLSCNLEHIYIDLYQGNPKHNGQALFEVAKSLKLAQQIVFETNAFIMQEYIEMFLEHCPQVQLVCNIEKVSSKSSKREWKEVCKTMSQYAAKLQEK</sequence>
<dbReference type="InterPro" id="IPR032675">
    <property type="entry name" value="LRR_dom_sf"/>
</dbReference>
<gene>
    <name evidence="1" type="ORF">FGO68_gene10824</name>
</gene>